<sequence>MRMTPIIAKYTIMGRLYTTILARSVISIHLTSSKPLVGIAGVISKIQKEKKVRDVYILGSANVGKSAFVNALLSKLLWHLCC</sequence>
<dbReference type="PANTHER" id="PTHR47569">
    <property type="entry name" value="NO-ASSOCIATED PROTEIN 1, CHLOROPLASTIC/MITOCHONDRIAL"/>
    <property type="match status" value="1"/>
</dbReference>
<evidence type="ECO:0000313" key="1">
    <source>
        <dbReference type="Proteomes" id="UP000504607"/>
    </source>
</evidence>
<dbReference type="RefSeq" id="XP_019703404.1">
    <property type="nucleotide sequence ID" value="XM_019847845.2"/>
</dbReference>
<keyword evidence="1" id="KW-1185">Reference proteome</keyword>
<organism evidence="1 2">
    <name type="scientific">Elaeis guineensis var. tenera</name>
    <name type="common">Oil palm</name>
    <dbReference type="NCBI Taxonomy" id="51953"/>
    <lineage>
        <taxon>Eukaryota</taxon>
        <taxon>Viridiplantae</taxon>
        <taxon>Streptophyta</taxon>
        <taxon>Embryophyta</taxon>
        <taxon>Tracheophyta</taxon>
        <taxon>Spermatophyta</taxon>
        <taxon>Magnoliopsida</taxon>
        <taxon>Liliopsida</taxon>
        <taxon>Arecaceae</taxon>
        <taxon>Arecoideae</taxon>
        <taxon>Cocoseae</taxon>
        <taxon>Elaeidinae</taxon>
        <taxon>Elaeis</taxon>
    </lineage>
</organism>
<dbReference type="InParanoid" id="A0A6J0PE57"/>
<proteinExistence type="predicted"/>
<dbReference type="Proteomes" id="UP000504607">
    <property type="component" value="Unplaced"/>
</dbReference>
<dbReference type="Gene3D" id="3.40.50.300">
    <property type="entry name" value="P-loop containing nucleotide triphosphate hydrolases"/>
    <property type="match status" value="1"/>
</dbReference>
<gene>
    <name evidence="2" type="primary">LOC105037577</name>
</gene>
<dbReference type="AlphaFoldDB" id="A0A6J0PE57"/>
<dbReference type="InterPro" id="IPR044229">
    <property type="entry name" value="NOA1"/>
</dbReference>
<dbReference type="PANTHER" id="PTHR47569:SF2">
    <property type="entry name" value="NO-ASSOCIATED PROTEIN 1, CHLOROPLASTIC_MITOCHONDRIAL"/>
    <property type="match status" value="1"/>
</dbReference>
<accession>A0A6J0PE57</accession>
<reference evidence="2" key="1">
    <citation type="submission" date="2025-08" db="UniProtKB">
        <authorList>
            <consortium name="RefSeq"/>
        </authorList>
    </citation>
    <scope>IDENTIFICATION</scope>
</reference>
<dbReference type="GO" id="GO:0003924">
    <property type="term" value="F:GTPase activity"/>
    <property type="evidence" value="ECO:0007669"/>
    <property type="project" value="InterPro"/>
</dbReference>
<name>A0A6J0PE57_ELAGV</name>
<evidence type="ECO:0000313" key="2">
    <source>
        <dbReference type="RefSeq" id="XP_019703404.1"/>
    </source>
</evidence>
<protein>
    <submittedName>
        <fullName evidence="2">Nitric oxide synthase</fullName>
    </submittedName>
</protein>
<dbReference type="SUPFAM" id="SSF52540">
    <property type="entry name" value="P-loop containing nucleoside triphosphate hydrolases"/>
    <property type="match status" value="1"/>
</dbReference>
<dbReference type="InterPro" id="IPR027417">
    <property type="entry name" value="P-loop_NTPase"/>
</dbReference>
<dbReference type="OrthoDB" id="1696305at2759"/>